<evidence type="ECO:0008006" key="4">
    <source>
        <dbReference type="Google" id="ProtNLM"/>
    </source>
</evidence>
<evidence type="ECO:0000313" key="3">
    <source>
        <dbReference type="Proteomes" id="UP000677537"/>
    </source>
</evidence>
<dbReference type="AlphaFoldDB" id="A0A940MZG0"/>
<organism evidence="2 3">
    <name type="scientific">Roseomonas indoligenes</name>
    <dbReference type="NCBI Taxonomy" id="2820811"/>
    <lineage>
        <taxon>Bacteria</taxon>
        <taxon>Pseudomonadati</taxon>
        <taxon>Pseudomonadota</taxon>
        <taxon>Alphaproteobacteria</taxon>
        <taxon>Acetobacterales</taxon>
        <taxon>Roseomonadaceae</taxon>
        <taxon>Roseomonas</taxon>
    </lineage>
</organism>
<protein>
    <recommendedName>
        <fullName evidence="4">Lipoprotein</fullName>
    </recommendedName>
</protein>
<sequence>MPHLFNPAAPPPAARSAGRMPPKFRGIAALLLPLALLAACGPLPQPFRGNPGGAARRLAAPPAYRIAVPPPSAALLPDVASTDFAMAITEALEGAEVPVVAGAPAPLDWRLDVTADQDGRGVTPAYSVVDADGKVLGQARGAPVPVREWSEARTETLHRVAARDAELVTALLTRGEAARRAAETVPFNGSGGPPRVRFTGVQGAPGDGNQSLALRMRDFLSTKGLVVQDGADGAAFSLAGKVTLAPAPNGKQRVEIQWLVRRRDGHDLGQALQLNEVPTGSLNGLWGDVAYVVTQEASAAVRDIIANAGGLGEEAARRPAPPPAPEAPAEAGAPAR</sequence>
<evidence type="ECO:0000256" key="1">
    <source>
        <dbReference type="SAM" id="MobiDB-lite"/>
    </source>
</evidence>
<keyword evidence="3" id="KW-1185">Reference proteome</keyword>
<dbReference type="RefSeq" id="WP_209374199.1">
    <property type="nucleotide sequence ID" value="NZ_JAGIZA010000007.1"/>
</dbReference>
<name>A0A940MZG0_9PROT</name>
<feature type="region of interest" description="Disordered" evidence="1">
    <location>
        <begin position="312"/>
        <end position="336"/>
    </location>
</feature>
<dbReference type="EMBL" id="JAGIZA010000007">
    <property type="protein sequence ID" value="MBP0493704.1"/>
    <property type="molecule type" value="Genomic_DNA"/>
</dbReference>
<reference evidence="2" key="1">
    <citation type="submission" date="2021-03" db="EMBL/GenBank/DDBJ databases">
        <authorList>
            <person name="So Y."/>
        </authorList>
    </citation>
    <scope>NUCLEOTIDE SEQUENCE</scope>
    <source>
        <strain evidence="2">SG15</strain>
    </source>
</reference>
<accession>A0A940MZG0</accession>
<comment type="caution">
    <text evidence="2">The sequence shown here is derived from an EMBL/GenBank/DDBJ whole genome shotgun (WGS) entry which is preliminary data.</text>
</comment>
<dbReference type="Proteomes" id="UP000677537">
    <property type="component" value="Unassembled WGS sequence"/>
</dbReference>
<gene>
    <name evidence="2" type="ORF">J5Y10_13035</name>
</gene>
<evidence type="ECO:0000313" key="2">
    <source>
        <dbReference type="EMBL" id="MBP0493704.1"/>
    </source>
</evidence>
<feature type="compositionally biased region" description="Low complexity" evidence="1">
    <location>
        <begin position="327"/>
        <end position="336"/>
    </location>
</feature>
<proteinExistence type="predicted"/>